<proteinExistence type="predicted"/>
<reference evidence="1 2" key="1">
    <citation type="journal article" date="2022" name="Nat. Plants">
        <title>Genomes of leafy and leafless Platanthera orchids illuminate the evolution of mycoheterotrophy.</title>
        <authorList>
            <person name="Li M.H."/>
            <person name="Liu K.W."/>
            <person name="Li Z."/>
            <person name="Lu H.C."/>
            <person name="Ye Q.L."/>
            <person name="Zhang D."/>
            <person name="Wang J.Y."/>
            <person name="Li Y.F."/>
            <person name="Zhong Z.M."/>
            <person name="Liu X."/>
            <person name="Yu X."/>
            <person name="Liu D.K."/>
            <person name="Tu X.D."/>
            <person name="Liu B."/>
            <person name="Hao Y."/>
            <person name="Liao X.Y."/>
            <person name="Jiang Y.T."/>
            <person name="Sun W.H."/>
            <person name="Chen J."/>
            <person name="Chen Y.Q."/>
            <person name="Ai Y."/>
            <person name="Zhai J.W."/>
            <person name="Wu S.S."/>
            <person name="Zhou Z."/>
            <person name="Hsiao Y.Y."/>
            <person name="Wu W.L."/>
            <person name="Chen Y.Y."/>
            <person name="Lin Y.F."/>
            <person name="Hsu J.L."/>
            <person name="Li C.Y."/>
            <person name="Wang Z.W."/>
            <person name="Zhao X."/>
            <person name="Zhong W.Y."/>
            <person name="Ma X.K."/>
            <person name="Ma L."/>
            <person name="Huang J."/>
            <person name="Chen G.Z."/>
            <person name="Huang M.Z."/>
            <person name="Huang L."/>
            <person name="Peng D.H."/>
            <person name="Luo Y.B."/>
            <person name="Zou S.Q."/>
            <person name="Chen S.P."/>
            <person name="Lan S."/>
            <person name="Tsai W.C."/>
            <person name="Van de Peer Y."/>
            <person name="Liu Z.J."/>
        </authorList>
    </citation>
    <scope>NUCLEOTIDE SEQUENCE [LARGE SCALE GENOMIC DNA]</scope>
    <source>
        <strain evidence="1">Lor288</strain>
    </source>
</reference>
<evidence type="ECO:0008006" key="3">
    <source>
        <dbReference type="Google" id="ProtNLM"/>
    </source>
</evidence>
<name>A0ABR2MC21_9ASPA</name>
<evidence type="ECO:0000313" key="2">
    <source>
        <dbReference type="Proteomes" id="UP001412067"/>
    </source>
</evidence>
<organism evidence="1 2">
    <name type="scientific">Platanthera guangdongensis</name>
    <dbReference type="NCBI Taxonomy" id="2320717"/>
    <lineage>
        <taxon>Eukaryota</taxon>
        <taxon>Viridiplantae</taxon>
        <taxon>Streptophyta</taxon>
        <taxon>Embryophyta</taxon>
        <taxon>Tracheophyta</taxon>
        <taxon>Spermatophyta</taxon>
        <taxon>Magnoliopsida</taxon>
        <taxon>Liliopsida</taxon>
        <taxon>Asparagales</taxon>
        <taxon>Orchidaceae</taxon>
        <taxon>Orchidoideae</taxon>
        <taxon>Orchideae</taxon>
        <taxon>Orchidinae</taxon>
        <taxon>Platanthera</taxon>
    </lineage>
</organism>
<dbReference type="EMBL" id="JBBWWR010000009">
    <property type="protein sequence ID" value="KAK8961727.1"/>
    <property type="molecule type" value="Genomic_DNA"/>
</dbReference>
<comment type="caution">
    <text evidence="1">The sequence shown here is derived from an EMBL/GenBank/DDBJ whole genome shotgun (WGS) entry which is preliminary data.</text>
</comment>
<gene>
    <name evidence="1" type="ORF">KSP40_PGU019934</name>
</gene>
<evidence type="ECO:0000313" key="1">
    <source>
        <dbReference type="EMBL" id="KAK8961727.1"/>
    </source>
</evidence>
<protein>
    <recommendedName>
        <fullName evidence="3">Transposase</fullName>
    </recommendedName>
</protein>
<keyword evidence="2" id="KW-1185">Reference proteome</keyword>
<accession>A0ABR2MC21</accession>
<sequence length="174" mass="18804">MTTPRLHRLSSQLTFSALHCSRLRAQLSKPDAGFRLLIWTFPSEFSQAAQRRCGACGGSGLVVKGESYSRCPTCGLAAGAHRASAMGVRCVSAHGCGLVQLYALLSIPAADPLSPFIDREWEFSPSRPCYGSGVALSPLPRLRSVPSMIVVDLSSSLIDSSWSFSRRVTARVFR</sequence>
<dbReference type="Proteomes" id="UP001412067">
    <property type="component" value="Unassembled WGS sequence"/>
</dbReference>